<dbReference type="Proteomes" id="UP001516472">
    <property type="component" value="Unassembled WGS sequence"/>
</dbReference>
<dbReference type="InterPro" id="IPR058807">
    <property type="entry name" value="ScoMcrA_N"/>
</dbReference>
<dbReference type="RefSeq" id="WP_193347095.1">
    <property type="nucleotide sequence ID" value="NZ_CBCSIP010000161.1"/>
</dbReference>
<name>A0ABR9PIL8_9BACT</name>
<feature type="domain" description="ScoMcrA-like N-terminal head" evidence="1">
    <location>
        <begin position="8"/>
        <end position="91"/>
    </location>
</feature>
<feature type="domain" description="ScoMcrA-like SRA" evidence="2">
    <location>
        <begin position="158"/>
        <end position="248"/>
    </location>
</feature>
<reference evidence="3 4" key="1">
    <citation type="submission" date="2020-02" db="EMBL/GenBank/DDBJ databases">
        <authorList>
            <person name="Babadi Z.K."/>
            <person name="Risdian C."/>
            <person name="Ebrahimipour G.H."/>
            <person name="Wink J."/>
        </authorList>
    </citation>
    <scope>NUCLEOTIDE SEQUENCE [LARGE SCALE GENOMIC DNA]</scope>
    <source>
        <strain evidence="3 4">ZKHCc1 1396</strain>
    </source>
</reference>
<evidence type="ECO:0000259" key="1">
    <source>
        <dbReference type="Pfam" id="PF26345"/>
    </source>
</evidence>
<accession>A0ABR9PIL8</accession>
<dbReference type="InterPro" id="IPR058712">
    <property type="entry name" value="SRA_ScoMcrA"/>
</dbReference>
<evidence type="ECO:0000313" key="4">
    <source>
        <dbReference type="Proteomes" id="UP001516472"/>
    </source>
</evidence>
<dbReference type="EMBL" id="JAAIYO010000001">
    <property type="protein sequence ID" value="MBE4747737.1"/>
    <property type="molecule type" value="Genomic_DNA"/>
</dbReference>
<protein>
    <recommendedName>
        <fullName evidence="5">Restriction endonuclease</fullName>
    </recommendedName>
</protein>
<evidence type="ECO:0008006" key="5">
    <source>
        <dbReference type="Google" id="ProtNLM"/>
    </source>
</evidence>
<dbReference type="Pfam" id="PF26345">
    <property type="entry name" value="ScoMcrA_N"/>
    <property type="match status" value="1"/>
</dbReference>
<evidence type="ECO:0000313" key="3">
    <source>
        <dbReference type="EMBL" id="MBE4747737.1"/>
    </source>
</evidence>
<dbReference type="Pfam" id="PF26348">
    <property type="entry name" value="SRA_ScoMcrA"/>
    <property type="match status" value="1"/>
</dbReference>
<organism evidence="3 4">
    <name type="scientific">Corallococcus soli</name>
    <dbReference type="NCBI Taxonomy" id="2710757"/>
    <lineage>
        <taxon>Bacteria</taxon>
        <taxon>Pseudomonadati</taxon>
        <taxon>Myxococcota</taxon>
        <taxon>Myxococcia</taxon>
        <taxon>Myxococcales</taxon>
        <taxon>Cystobacterineae</taxon>
        <taxon>Myxococcaceae</taxon>
        <taxon>Corallococcus</taxon>
    </lineage>
</organism>
<evidence type="ECO:0000259" key="2">
    <source>
        <dbReference type="Pfam" id="PF26348"/>
    </source>
</evidence>
<proteinExistence type="predicted"/>
<sequence length="429" mass="47637">MAIQDLTSRDAVLAAIAEFRELGRDAFLLKYGYLRARRYFLSFDGELFDSKAIVGAAFGIQHPGRGPLTHSDFSGGDATVRARLEALGFTMSVKPIEGPDPDGSKEQPRLEVGRVYSWDELGELFHCRPAYFGSAGGMISRPMVWALILITHIGGGKSFDYDDHREGNDLIYTGRGQTGDQRMEAQNSYLARNQFTNFVFEGAGTYRLRFLGLAQCAQHWWSTGPDITGATRRIIRFRLKFDVAAEAKGPEPVDVVAPTRTRRRASFTPRPFDETRVPAPFVQGDDPEPLEETLARKEKAAMDHHRLLAALNRALGAAGWSIIEEMPGAVDLWARRPADTRRVIFEAKTLIGKNEVHQTRSALSQLLEYRHFHGEPDDLLCLVTNAPVSDARERFLRSQGVAVLTYDGAAFEAAGPLALEMVGPLSQRT</sequence>
<keyword evidence="4" id="KW-1185">Reference proteome</keyword>
<comment type="caution">
    <text evidence="3">The sequence shown here is derived from an EMBL/GenBank/DDBJ whole genome shotgun (WGS) entry which is preliminary data.</text>
</comment>
<gene>
    <name evidence="3" type="ORF">G4177_06035</name>
</gene>